<evidence type="ECO:0000313" key="1">
    <source>
        <dbReference type="Proteomes" id="UP000887565"/>
    </source>
</evidence>
<sequence>MPEDVMLLYTELRSTLFLIRSDSFRISVGVKTLNHFFGETNDIKAFDFIFAQNSALNFHVATQIGDGLIESH</sequence>
<dbReference type="WBParaSite" id="nRc.2.0.1.t34737-RA">
    <property type="protein sequence ID" value="nRc.2.0.1.t34737-RA"/>
    <property type="gene ID" value="nRc.2.0.1.g34737"/>
</dbReference>
<reference evidence="2" key="1">
    <citation type="submission" date="2022-11" db="UniProtKB">
        <authorList>
            <consortium name="WormBaseParasite"/>
        </authorList>
    </citation>
    <scope>IDENTIFICATION</scope>
</reference>
<organism evidence="1 2">
    <name type="scientific">Romanomermis culicivorax</name>
    <name type="common">Nematode worm</name>
    <dbReference type="NCBI Taxonomy" id="13658"/>
    <lineage>
        <taxon>Eukaryota</taxon>
        <taxon>Metazoa</taxon>
        <taxon>Ecdysozoa</taxon>
        <taxon>Nematoda</taxon>
        <taxon>Enoplea</taxon>
        <taxon>Dorylaimia</taxon>
        <taxon>Mermithida</taxon>
        <taxon>Mermithoidea</taxon>
        <taxon>Mermithidae</taxon>
        <taxon>Romanomermis</taxon>
    </lineage>
</organism>
<keyword evidence="1" id="KW-1185">Reference proteome</keyword>
<accession>A0A915K7M0</accession>
<name>A0A915K7M0_ROMCU</name>
<dbReference type="AlphaFoldDB" id="A0A915K7M0"/>
<proteinExistence type="predicted"/>
<evidence type="ECO:0000313" key="2">
    <source>
        <dbReference type="WBParaSite" id="nRc.2.0.1.t34737-RA"/>
    </source>
</evidence>
<dbReference type="Proteomes" id="UP000887565">
    <property type="component" value="Unplaced"/>
</dbReference>
<protein>
    <submittedName>
        <fullName evidence="2">Uncharacterized protein</fullName>
    </submittedName>
</protein>